<feature type="transmembrane region" description="Helical" evidence="8">
    <location>
        <begin position="150"/>
        <end position="166"/>
    </location>
</feature>
<dbReference type="EMBL" id="JARYGX010000023">
    <property type="protein sequence ID" value="MDH7454065.1"/>
    <property type="molecule type" value="Genomic_DNA"/>
</dbReference>
<dbReference type="GO" id="GO:0016746">
    <property type="term" value="F:acyltransferase activity"/>
    <property type="evidence" value="ECO:0007669"/>
    <property type="project" value="UniProtKB-KW"/>
</dbReference>
<organism evidence="11 12">
    <name type="scientific">Luteimonas composti</name>
    <dbReference type="NCBI Taxonomy" id="398257"/>
    <lineage>
        <taxon>Bacteria</taxon>
        <taxon>Pseudomonadati</taxon>
        <taxon>Pseudomonadota</taxon>
        <taxon>Gammaproteobacteria</taxon>
        <taxon>Lysobacterales</taxon>
        <taxon>Lysobacteraceae</taxon>
        <taxon>Luteimonas</taxon>
    </lineage>
</organism>
<dbReference type="EC" id="2.3.1.-" evidence="11"/>
<keyword evidence="3 11" id="KW-0808">Transferase</keyword>
<dbReference type="PANTHER" id="PTHR23028:SF53">
    <property type="entry name" value="ACYL_TRANSF_3 DOMAIN-CONTAINING PROTEIN"/>
    <property type="match status" value="1"/>
</dbReference>
<evidence type="ECO:0000256" key="3">
    <source>
        <dbReference type="ARBA" id="ARBA00022679"/>
    </source>
</evidence>
<reference evidence="11" key="2">
    <citation type="submission" date="2023-04" db="EMBL/GenBank/DDBJ databases">
        <authorList>
            <person name="Sun J.-Q."/>
        </authorList>
    </citation>
    <scope>NUCLEOTIDE SEQUENCE</scope>
    <source>
        <strain evidence="11">CC-YY355</strain>
    </source>
</reference>
<feature type="transmembrane region" description="Helical" evidence="8">
    <location>
        <begin position="296"/>
        <end position="318"/>
    </location>
</feature>
<dbReference type="InterPro" id="IPR050879">
    <property type="entry name" value="Acyltransferase_3"/>
</dbReference>
<protein>
    <submittedName>
        <fullName evidence="11">Acyltransferase family protein</fullName>
        <ecNumber evidence="11">2.3.1.-</ecNumber>
    </submittedName>
</protein>
<evidence type="ECO:0000259" key="10">
    <source>
        <dbReference type="Pfam" id="PF19040"/>
    </source>
</evidence>
<keyword evidence="6 8" id="KW-0472">Membrane</keyword>
<feature type="transmembrane region" description="Helical" evidence="8">
    <location>
        <begin position="37"/>
        <end position="58"/>
    </location>
</feature>
<evidence type="ECO:0000256" key="1">
    <source>
        <dbReference type="ARBA" id="ARBA00004651"/>
    </source>
</evidence>
<evidence type="ECO:0000256" key="6">
    <source>
        <dbReference type="ARBA" id="ARBA00023136"/>
    </source>
</evidence>
<proteinExistence type="predicted"/>
<feature type="transmembrane region" description="Helical" evidence="8">
    <location>
        <begin position="324"/>
        <end position="344"/>
    </location>
</feature>
<keyword evidence="12" id="KW-1185">Reference proteome</keyword>
<keyword evidence="5 8" id="KW-1133">Transmembrane helix</keyword>
<evidence type="ECO:0000313" key="11">
    <source>
        <dbReference type="EMBL" id="MDH7454065.1"/>
    </source>
</evidence>
<dbReference type="Proteomes" id="UP001160550">
    <property type="component" value="Unassembled WGS sequence"/>
</dbReference>
<dbReference type="InterPro" id="IPR036514">
    <property type="entry name" value="SGNH_hydro_sf"/>
</dbReference>
<feature type="transmembrane region" description="Helical" evidence="8">
    <location>
        <begin position="265"/>
        <end position="284"/>
    </location>
</feature>
<evidence type="ECO:0000256" key="5">
    <source>
        <dbReference type="ARBA" id="ARBA00022989"/>
    </source>
</evidence>
<reference evidence="11" key="1">
    <citation type="journal article" date="2007" name="Int. J. Syst. Evol. Microbiol.">
        <title>Luteimonas composti sp. nov., a moderately thermophilic bacterium isolated from food waste.</title>
        <authorList>
            <person name="Young C.C."/>
            <person name="Kampfer P."/>
            <person name="Chen W.M."/>
            <person name="Yen W.S."/>
            <person name="Arun A.B."/>
            <person name="Lai W.A."/>
            <person name="Shen F.T."/>
            <person name="Rekha P.D."/>
            <person name="Lin K.Y."/>
            <person name="Chou J.H."/>
        </authorList>
    </citation>
    <scope>NUCLEOTIDE SEQUENCE</scope>
    <source>
        <strain evidence="11">CC-YY355</strain>
    </source>
</reference>
<evidence type="ECO:0000259" key="9">
    <source>
        <dbReference type="Pfam" id="PF01757"/>
    </source>
</evidence>
<feature type="transmembrane region" description="Helical" evidence="8">
    <location>
        <begin position="202"/>
        <end position="227"/>
    </location>
</feature>
<keyword evidence="4 8" id="KW-0812">Transmembrane</keyword>
<evidence type="ECO:0000313" key="12">
    <source>
        <dbReference type="Proteomes" id="UP001160550"/>
    </source>
</evidence>
<feature type="domain" description="Acyltransferase 3" evidence="9">
    <location>
        <begin position="13"/>
        <end position="345"/>
    </location>
</feature>
<dbReference type="PANTHER" id="PTHR23028">
    <property type="entry name" value="ACETYLTRANSFERASE"/>
    <property type="match status" value="1"/>
</dbReference>
<feature type="transmembrane region" description="Helical" evidence="8">
    <location>
        <begin position="364"/>
        <end position="384"/>
    </location>
</feature>
<accession>A0ABT6MTY6</accession>
<dbReference type="Gene3D" id="3.40.50.1110">
    <property type="entry name" value="SGNH hydrolase"/>
    <property type="match status" value="1"/>
</dbReference>
<feature type="transmembrane region" description="Helical" evidence="8">
    <location>
        <begin position="79"/>
        <end position="99"/>
    </location>
</feature>
<dbReference type="InterPro" id="IPR002656">
    <property type="entry name" value="Acyl_transf_3_dom"/>
</dbReference>
<evidence type="ECO:0000256" key="2">
    <source>
        <dbReference type="ARBA" id="ARBA00022475"/>
    </source>
</evidence>
<dbReference type="InterPro" id="IPR043968">
    <property type="entry name" value="SGNH"/>
</dbReference>
<comment type="caution">
    <text evidence="11">The sequence shown here is derived from an EMBL/GenBank/DDBJ whole genome shotgun (WGS) entry which is preliminary data.</text>
</comment>
<evidence type="ECO:0000256" key="8">
    <source>
        <dbReference type="SAM" id="Phobius"/>
    </source>
</evidence>
<evidence type="ECO:0000256" key="7">
    <source>
        <dbReference type="ARBA" id="ARBA00023315"/>
    </source>
</evidence>
<gene>
    <name evidence="11" type="ORF">QF205_13445</name>
</gene>
<evidence type="ECO:0000256" key="4">
    <source>
        <dbReference type="ARBA" id="ARBA00022692"/>
    </source>
</evidence>
<feature type="domain" description="SGNH" evidence="10">
    <location>
        <begin position="430"/>
        <end position="663"/>
    </location>
</feature>
<name>A0ABT6MTY6_9GAMM</name>
<feature type="transmembrane region" description="Helical" evidence="8">
    <location>
        <begin position="234"/>
        <end position="253"/>
    </location>
</feature>
<dbReference type="RefSeq" id="WP_280943271.1">
    <property type="nucleotide sequence ID" value="NZ_JARYGX010000023.1"/>
</dbReference>
<comment type="subcellular location">
    <subcellularLocation>
        <location evidence="1">Cell membrane</location>
        <topology evidence="1">Multi-pass membrane protein</topology>
    </subcellularLocation>
</comment>
<feature type="transmembrane region" description="Helical" evidence="8">
    <location>
        <begin position="173"/>
        <end position="196"/>
    </location>
</feature>
<keyword evidence="7 11" id="KW-0012">Acyltransferase</keyword>
<dbReference type="Pfam" id="PF01757">
    <property type="entry name" value="Acyl_transf_3"/>
    <property type="match status" value="1"/>
</dbReference>
<sequence>MVNARGVSNYHPAVDGLRAIAVLSVVLYHGGLSWLSGGYVGVDVFFVISGFLIIGHIVEQRTRGTFRYREFWARRVVRILPPYLLVVATTLLASLYFLVTSDEFKAVGEQAMYSGMMLVNHHFLSLEGYFDTAAESKPLLHLWSLSVEEQFYLVTPLLVGLFWMVARPGRIRVVAGWLLGTAVLAGSLYVCVRYTSGGEKNYAFYLMPLRAWEFVIGGMTYAALPWLRRLPSRLVAALGWVGLAAVLAAVFGFSHQTSFPSYNAALPVVGAALLIGAGVVAPQMGTARLLSVKPMVWIGLLSYSWYLWHWPAIVFTRIYNFDQLPLALGMVAVVGSLGLAYLTYRWLETPARIHWQPLTRVAGLRVIAAGLLACAAIVAAGALVSRTVAKSAAEKVPAAYWRGKGSKGGACSLHSFKKAACDRHMRSAVGGKPRQVGVLLGDSHARAMRAVLVRRAAMEHDTYLATYFRAGCNPMRGVVRHWVGKTATDTTCRKQKRKAWQVLEDGKLAPDFAIVSAFWSNYPTISSNRRSIPENQAELYIRSLRRTLDDLQKVGAKRILVIGAVPVMAVENPTACVMRAQRYRKDVAKVCGSGQYDYERRSADYVRRLELAIGNRPNVRLIDPRNALCYEGVCSPLQDGVIVYRDDDHVNDFGAMRIYKVFRKDFEWVFGVETGE</sequence>
<keyword evidence="2" id="KW-1003">Cell membrane</keyword>
<dbReference type="Pfam" id="PF19040">
    <property type="entry name" value="SGNH"/>
    <property type="match status" value="1"/>
</dbReference>